<dbReference type="PANTHER" id="PTHR11638">
    <property type="entry name" value="ATP-DEPENDENT CLP PROTEASE"/>
    <property type="match status" value="1"/>
</dbReference>
<keyword evidence="2" id="KW-0547">Nucleotide-binding</keyword>
<keyword evidence="3" id="KW-0067">ATP-binding</keyword>
<evidence type="ECO:0000313" key="6">
    <source>
        <dbReference type="Proteomes" id="UP001140949"/>
    </source>
</evidence>
<dbReference type="InterPro" id="IPR050130">
    <property type="entry name" value="ClpA_ClpB"/>
</dbReference>
<sequence>MVGESTETVGAWVGGGSSDNKMSTLEEYGTNLTILAEEEKLDPVAGRHAQIEHVTQIFGRRTKNNPCLIREPCVGKTAIAEGLAQRIAKGDVPETIEGKKVIMLDMGLLVPGIKYRREFEERLKKLMEDIEQSDEIILFIDEVHTLIRVGAVEGAIDDANILKPALSRVHWSHNIG</sequence>
<dbReference type="Pfam" id="PF00004">
    <property type="entry name" value="AAA"/>
    <property type="match status" value="1"/>
</dbReference>
<reference evidence="5" key="2">
    <citation type="submission" date="2023-04" db="EMBL/GenBank/DDBJ databases">
        <authorList>
            <person name="Bruccoleri R.E."/>
            <person name="Oakeley E.J."/>
            <person name="Faust A.-M."/>
            <person name="Dessus-Babus S."/>
            <person name="Altorfer M."/>
            <person name="Burckhardt D."/>
            <person name="Oertli M."/>
            <person name="Naumann U."/>
            <person name="Petersen F."/>
            <person name="Wong J."/>
        </authorList>
    </citation>
    <scope>NUCLEOTIDE SEQUENCE</scope>
    <source>
        <strain evidence="5">GSM-AAB239-AS_SAM_17_03QT</strain>
        <tissue evidence="5">Leaf</tissue>
    </source>
</reference>
<dbReference type="SUPFAM" id="SSF52540">
    <property type="entry name" value="P-loop containing nucleoside triphosphate hydrolases"/>
    <property type="match status" value="1"/>
</dbReference>
<dbReference type="Proteomes" id="UP001140949">
    <property type="component" value="Unassembled WGS sequence"/>
</dbReference>
<keyword evidence="1" id="KW-0677">Repeat</keyword>
<dbReference type="GO" id="GO:0005524">
    <property type="term" value="F:ATP binding"/>
    <property type="evidence" value="ECO:0007669"/>
    <property type="project" value="UniProtKB-KW"/>
</dbReference>
<dbReference type="Gene3D" id="3.40.50.300">
    <property type="entry name" value="P-loop containing nucleotide triphosphate hydrolases"/>
    <property type="match status" value="1"/>
</dbReference>
<dbReference type="AlphaFoldDB" id="A0AAX6H1Y8"/>
<dbReference type="PANTHER" id="PTHR11638:SF155">
    <property type="entry name" value="CHAPERONE PROTEIN CLPC1, CHLOROPLASTIC-LIKE"/>
    <property type="match status" value="1"/>
</dbReference>
<evidence type="ECO:0000256" key="2">
    <source>
        <dbReference type="ARBA" id="ARBA00022741"/>
    </source>
</evidence>
<dbReference type="EMBL" id="JANAVB010013598">
    <property type="protein sequence ID" value="KAJ6834986.1"/>
    <property type="molecule type" value="Genomic_DNA"/>
</dbReference>
<dbReference type="GO" id="GO:0034605">
    <property type="term" value="P:cellular response to heat"/>
    <property type="evidence" value="ECO:0007669"/>
    <property type="project" value="TreeGrafter"/>
</dbReference>
<accession>A0AAX6H1Y8</accession>
<evidence type="ECO:0000256" key="3">
    <source>
        <dbReference type="ARBA" id="ARBA00022840"/>
    </source>
</evidence>
<feature type="domain" description="ATPase AAA-type core" evidence="4">
    <location>
        <begin position="68"/>
        <end position="150"/>
    </location>
</feature>
<comment type="caution">
    <text evidence="5">The sequence shown here is derived from an EMBL/GenBank/DDBJ whole genome shotgun (WGS) entry which is preliminary data.</text>
</comment>
<organism evidence="5 6">
    <name type="scientific">Iris pallida</name>
    <name type="common">Sweet iris</name>
    <dbReference type="NCBI Taxonomy" id="29817"/>
    <lineage>
        <taxon>Eukaryota</taxon>
        <taxon>Viridiplantae</taxon>
        <taxon>Streptophyta</taxon>
        <taxon>Embryophyta</taxon>
        <taxon>Tracheophyta</taxon>
        <taxon>Spermatophyta</taxon>
        <taxon>Magnoliopsida</taxon>
        <taxon>Liliopsida</taxon>
        <taxon>Asparagales</taxon>
        <taxon>Iridaceae</taxon>
        <taxon>Iridoideae</taxon>
        <taxon>Irideae</taxon>
        <taxon>Iris</taxon>
    </lineage>
</organism>
<proteinExistence type="predicted"/>
<protein>
    <submittedName>
        <fullName evidence="5">Chaperone protein ClpC1, chloroplastic</fullName>
    </submittedName>
</protein>
<dbReference type="GO" id="GO:0005737">
    <property type="term" value="C:cytoplasm"/>
    <property type="evidence" value="ECO:0007669"/>
    <property type="project" value="TreeGrafter"/>
</dbReference>
<reference evidence="5" key="1">
    <citation type="journal article" date="2023" name="GigaByte">
        <title>Genome assembly of the bearded iris, Iris pallida Lam.</title>
        <authorList>
            <person name="Bruccoleri R.E."/>
            <person name="Oakeley E.J."/>
            <person name="Faust A.M.E."/>
            <person name="Altorfer M."/>
            <person name="Dessus-Babus S."/>
            <person name="Burckhardt D."/>
            <person name="Oertli M."/>
            <person name="Naumann U."/>
            <person name="Petersen F."/>
            <person name="Wong J."/>
        </authorList>
    </citation>
    <scope>NUCLEOTIDE SEQUENCE</scope>
    <source>
        <strain evidence="5">GSM-AAB239-AS_SAM_17_03QT</strain>
    </source>
</reference>
<gene>
    <name evidence="5" type="ORF">M6B38_123285</name>
</gene>
<evidence type="ECO:0000259" key="4">
    <source>
        <dbReference type="Pfam" id="PF00004"/>
    </source>
</evidence>
<dbReference type="InterPro" id="IPR003959">
    <property type="entry name" value="ATPase_AAA_core"/>
</dbReference>
<name>A0AAX6H1Y8_IRIPA</name>
<dbReference type="GO" id="GO:0016887">
    <property type="term" value="F:ATP hydrolysis activity"/>
    <property type="evidence" value="ECO:0007669"/>
    <property type="project" value="InterPro"/>
</dbReference>
<evidence type="ECO:0000256" key="1">
    <source>
        <dbReference type="ARBA" id="ARBA00022737"/>
    </source>
</evidence>
<dbReference type="InterPro" id="IPR027417">
    <property type="entry name" value="P-loop_NTPase"/>
</dbReference>
<dbReference type="CDD" id="cd00009">
    <property type="entry name" value="AAA"/>
    <property type="match status" value="1"/>
</dbReference>
<evidence type="ECO:0000313" key="5">
    <source>
        <dbReference type="EMBL" id="KAJ6834986.1"/>
    </source>
</evidence>
<keyword evidence="6" id="KW-1185">Reference proteome</keyword>